<feature type="transmembrane region" description="Helical" evidence="1">
    <location>
        <begin position="51"/>
        <end position="72"/>
    </location>
</feature>
<reference evidence="3" key="1">
    <citation type="submission" date="2014-03" db="EMBL/GenBank/DDBJ databases">
        <authorList>
            <person name="Aksoy S."/>
            <person name="Warren W."/>
            <person name="Wilson R.K."/>
        </authorList>
    </citation>
    <scope>NUCLEOTIDE SEQUENCE [LARGE SCALE GENOMIC DNA]</scope>
    <source>
        <strain evidence="3">IAEA</strain>
    </source>
</reference>
<proteinExistence type="predicted"/>
<keyword evidence="1" id="KW-0812">Transmembrane</keyword>
<evidence type="ECO:0000313" key="3">
    <source>
        <dbReference type="Proteomes" id="UP000091820"/>
    </source>
</evidence>
<reference evidence="2" key="2">
    <citation type="submission" date="2020-05" db="UniProtKB">
        <authorList>
            <consortium name="EnsemblMetazoa"/>
        </authorList>
    </citation>
    <scope>IDENTIFICATION</scope>
    <source>
        <strain evidence="2">IAEA</strain>
    </source>
</reference>
<dbReference type="Proteomes" id="UP000091820">
    <property type="component" value="Unassembled WGS sequence"/>
</dbReference>
<sequence length="102" mass="10936">MEEWNITAAADTGTKTSLAKVWCILISAGLMLMQLEVAALVLLLLLLLLPLFTVAAGTATVLYKLLATLLLLSTSIDGNSSSSVRYKESMHKTTECVTPIHS</sequence>
<organism evidence="2 3">
    <name type="scientific">Glossina brevipalpis</name>
    <dbReference type="NCBI Taxonomy" id="37001"/>
    <lineage>
        <taxon>Eukaryota</taxon>
        <taxon>Metazoa</taxon>
        <taxon>Ecdysozoa</taxon>
        <taxon>Arthropoda</taxon>
        <taxon>Hexapoda</taxon>
        <taxon>Insecta</taxon>
        <taxon>Pterygota</taxon>
        <taxon>Neoptera</taxon>
        <taxon>Endopterygota</taxon>
        <taxon>Diptera</taxon>
        <taxon>Brachycera</taxon>
        <taxon>Muscomorpha</taxon>
        <taxon>Hippoboscoidea</taxon>
        <taxon>Glossinidae</taxon>
        <taxon>Glossina</taxon>
    </lineage>
</organism>
<keyword evidence="3" id="KW-1185">Reference proteome</keyword>
<keyword evidence="1" id="KW-1133">Transmembrane helix</keyword>
<evidence type="ECO:0000313" key="2">
    <source>
        <dbReference type="EnsemblMetazoa" id="GBRI005952-PA"/>
    </source>
</evidence>
<accession>A0A1A9W4G6</accession>
<dbReference type="VEuPathDB" id="VectorBase:GBRI005952"/>
<feature type="transmembrane region" description="Helical" evidence="1">
    <location>
        <begin position="21"/>
        <end position="45"/>
    </location>
</feature>
<keyword evidence="1" id="KW-0472">Membrane</keyword>
<evidence type="ECO:0000256" key="1">
    <source>
        <dbReference type="SAM" id="Phobius"/>
    </source>
</evidence>
<dbReference type="EnsemblMetazoa" id="GBRI005952-RA">
    <property type="protein sequence ID" value="GBRI005952-PA"/>
    <property type="gene ID" value="GBRI005952"/>
</dbReference>
<dbReference type="AlphaFoldDB" id="A0A1A9W4G6"/>
<protein>
    <submittedName>
        <fullName evidence="2">Uncharacterized protein</fullName>
    </submittedName>
</protein>
<name>A0A1A9W4G6_9MUSC</name>